<dbReference type="EMBL" id="CAJNOT010005311">
    <property type="protein sequence ID" value="CAF1461959.1"/>
    <property type="molecule type" value="Genomic_DNA"/>
</dbReference>
<organism evidence="2 3">
    <name type="scientific">Rotaria sordida</name>
    <dbReference type="NCBI Taxonomy" id="392033"/>
    <lineage>
        <taxon>Eukaryota</taxon>
        <taxon>Metazoa</taxon>
        <taxon>Spiralia</taxon>
        <taxon>Gnathifera</taxon>
        <taxon>Rotifera</taxon>
        <taxon>Eurotatoria</taxon>
        <taxon>Bdelloidea</taxon>
        <taxon>Philodinida</taxon>
        <taxon>Philodinidae</taxon>
        <taxon>Rotaria</taxon>
    </lineage>
</organism>
<protein>
    <submittedName>
        <fullName evidence="2">Uncharacterized protein</fullName>
    </submittedName>
</protein>
<proteinExistence type="predicted"/>
<evidence type="ECO:0000313" key="1">
    <source>
        <dbReference type="EMBL" id="CAF1461959.1"/>
    </source>
</evidence>
<comment type="caution">
    <text evidence="2">The sequence shown here is derived from an EMBL/GenBank/DDBJ whole genome shotgun (WGS) entry which is preliminary data.</text>
</comment>
<accession>A0A819TZE7</accession>
<gene>
    <name evidence="2" type="ORF">JBS370_LOCUS30993</name>
    <name evidence="1" type="ORF">ZHD862_LOCUS35735</name>
</gene>
<dbReference type="Proteomes" id="UP000663836">
    <property type="component" value="Unassembled WGS sequence"/>
</dbReference>
<dbReference type="Proteomes" id="UP000663864">
    <property type="component" value="Unassembled WGS sequence"/>
</dbReference>
<evidence type="ECO:0000313" key="3">
    <source>
        <dbReference type="Proteomes" id="UP000663836"/>
    </source>
</evidence>
<evidence type="ECO:0000313" key="2">
    <source>
        <dbReference type="EMBL" id="CAF4086258.1"/>
    </source>
</evidence>
<sequence length="471" mass="54503">MKILHHKNNNNHSTQQLPKSHTFLFENQISPSKLNIKLKTHSLTSLDIPLETFVDFKQMSSSFRHDHQKTMVGSVDLNSEIQQQLNDESFSCFSSSIPLINIASSNKQLPSIQQEYRQNIKHRFRLSNSFLIPTLLNNSGVRLRRSDHLQNIHQSSLQTINKIPKQKHRLSLNHNGSIPKFSFRDLPSYSRQRSSVNQFEQSSDFGISPYISLPEIQSFVKQNSSKNTNIINNKSLTSNTSSFWKKSSSWSWKSNDALEIHSNIVNKQIPCQFDDHHHSHLPVIIESPLQKRSSLQTINQNDYNSSMKLTNIHHSNSSCHNDEIQLESHKLYQKTNIFPHSFSNYEISQDQLLPQSKNYYPSTPLLAYSRQKSNNKFDYHSYGFHMSPMAFFDDDNDSDSISRYSSFRSCLNSINDYSENHITDLSSSTLSSSSSGSYFQEILSNYQMKQDIFNETKKHTRLSIRHLCNIQ</sequence>
<dbReference type="AlphaFoldDB" id="A0A819TZE7"/>
<reference evidence="2" key="1">
    <citation type="submission" date="2021-02" db="EMBL/GenBank/DDBJ databases">
        <authorList>
            <person name="Nowell W R."/>
        </authorList>
    </citation>
    <scope>NUCLEOTIDE SEQUENCE</scope>
</reference>
<name>A0A819TZE7_9BILA</name>
<dbReference type="EMBL" id="CAJOBD010007418">
    <property type="protein sequence ID" value="CAF4086258.1"/>
    <property type="molecule type" value="Genomic_DNA"/>
</dbReference>